<comment type="subcellular location">
    <subcellularLocation>
        <location evidence="1">Membrane</location>
    </subcellularLocation>
</comment>
<dbReference type="Gene3D" id="1.20.1250.20">
    <property type="entry name" value="MFS general substrate transporter like domains"/>
    <property type="match status" value="1"/>
</dbReference>
<feature type="region of interest" description="Disordered" evidence="5">
    <location>
        <begin position="65"/>
        <end position="86"/>
    </location>
</feature>
<feature type="transmembrane region" description="Helical" evidence="6">
    <location>
        <begin position="20"/>
        <end position="37"/>
    </location>
</feature>
<evidence type="ECO:0000256" key="4">
    <source>
        <dbReference type="ARBA" id="ARBA00023136"/>
    </source>
</evidence>
<dbReference type="Pfam" id="PF00083">
    <property type="entry name" value="Sugar_tr"/>
    <property type="match status" value="1"/>
</dbReference>
<evidence type="ECO:0000313" key="7">
    <source>
        <dbReference type="EMBL" id="VDL72421.1"/>
    </source>
</evidence>
<dbReference type="EMBL" id="UYSL01020057">
    <property type="protein sequence ID" value="VDL72421.1"/>
    <property type="molecule type" value="Genomic_DNA"/>
</dbReference>
<accession>A0A0N4Y017</accession>
<keyword evidence="3 6" id="KW-1133">Transmembrane helix</keyword>
<evidence type="ECO:0000256" key="3">
    <source>
        <dbReference type="ARBA" id="ARBA00022989"/>
    </source>
</evidence>
<dbReference type="GO" id="GO:0022857">
    <property type="term" value="F:transmembrane transporter activity"/>
    <property type="evidence" value="ECO:0007669"/>
    <property type="project" value="InterPro"/>
</dbReference>
<evidence type="ECO:0000256" key="1">
    <source>
        <dbReference type="ARBA" id="ARBA00004370"/>
    </source>
</evidence>
<dbReference type="InterPro" id="IPR005828">
    <property type="entry name" value="MFS_sugar_transport-like"/>
</dbReference>
<evidence type="ECO:0000313" key="8">
    <source>
        <dbReference type="Proteomes" id="UP000271162"/>
    </source>
</evidence>
<keyword evidence="8" id="KW-1185">Reference proteome</keyword>
<dbReference type="STRING" id="27835.A0A0N4Y017"/>
<dbReference type="InterPro" id="IPR036259">
    <property type="entry name" value="MFS_trans_sf"/>
</dbReference>
<dbReference type="WBParaSite" id="NBR_0000883101-mRNA-1">
    <property type="protein sequence ID" value="NBR_0000883101-mRNA-1"/>
    <property type="gene ID" value="NBR_0000883101"/>
</dbReference>
<evidence type="ECO:0000313" key="9">
    <source>
        <dbReference type="WBParaSite" id="NBR_0000883101-mRNA-1"/>
    </source>
</evidence>
<feature type="transmembrane region" description="Helical" evidence="6">
    <location>
        <begin position="103"/>
        <end position="122"/>
    </location>
</feature>
<feature type="region of interest" description="Disordered" evidence="5">
    <location>
        <begin position="224"/>
        <end position="258"/>
    </location>
</feature>
<evidence type="ECO:0000256" key="6">
    <source>
        <dbReference type="SAM" id="Phobius"/>
    </source>
</evidence>
<reference evidence="9" key="1">
    <citation type="submission" date="2017-02" db="UniProtKB">
        <authorList>
            <consortium name="WormBaseParasite"/>
        </authorList>
    </citation>
    <scope>IDENTIFICATION</scope>
</reference>
<keyword evidence="4 6" id="KW-0472">Membrane</keyword>
<name>A0A0N4Y017_NIPBR</name>
<evidence type="ECO:0000256" key="2">
    <source>
        <dbReference type="ARBA" id="ARBA00022692"/>
    </source>
</evidence>
<reference evidence="7 8" key="2">
    <citation type="submission" date="2018-11" db="EMBL/GenBank/DDBJ databases">
        <authorList>
            <consortium name="Pathogen Informatics"/>
        </authorList>
    </citation>
    <scope>NUCLEOTIDE SEQUENCE [LARGE SCALE GENOMIC DNA]</scope>
</reference>
<dbReference type="SUPFAM" id="SSF103473">
    <property type="entry name" value="MFS general substrate transporter"/>
    <property type="match status" value="1"/>
</dbReference>
<keyword evidence="2 6" id="KW-0812">Transmembrane</keyword>
<feature type="compositionally biased region" description="Basic and acidic residues" evidence="5">
    <location>
        <begin position="247"/>
        <end position="258"/>
    </location>
</feature>
<evidence type="ECO:0000256" key="5">
    <source>
        <dbReference type="SAM" id="MobiDB-lite"/>
    </source>
</evidence>
<protein>
    <submittedName>
        <fullName evidence="9">MFS domain-containing protein</fullName>
    </submittedName>
</protein>
<proteinExistence type="predicted"/>
<dbReference type="GO" id="GO:0016020">
    <property type="term" value="C:membrane"/>
    <property type="evidence" value="ECO:0007669"/>
    <property type="project" value="UniProtKB-SubCell"/>
</dbReference>
<sequence length="258" mass="29252">MGRVIMVLLAHLAGEWRRALFYHAALCSLTIVVLFFLPESIIWLKRKGDPDKILKGKRRVAEIKGESFHSSEESLPSEKEETQKTQKPKVSLMDVLRHHELRINFFVLSTATTLYLIVYVMTYNAIAVTWEPTYVCCTELMPTDIVLKTVHEPILTITVAVGNAITFVVAAYYLKECKNCDLEAIGTGDTVMYVFSAFLLIRGYPPQTSQERWQIFKCEIHSSDTVSDVPVESEDSHESELDEEDSEKVSRTKVADGL</sequence>
<organism evidence="9">
    <name type="scientific">Nippostrongylus brasiliensis</name>
    <name type="common">Rat hookworm</name>
    <dbReference type="NCBI Taxonomy" id="27835"/>
    <lineage>
        <taxon>Eukaryota</taxon>
        <taxon>Metazoa</taxon>
        <taxon>Ecdysozoa</taxon>
        <taxon>Nematoda</taxon>
        <taxon>Chromadorea</taxon>
        <taxon>Rhabditida</taxon>
        <taxon>Rhabditina</taxon>
        <taxon>Rhabditomorpha</taxon>
        <taxon>Strongyloidea</taxon>
        <taxon>Heligmosomidae</taxon>
        <taxon>Nippostrongylus</taxon>
    </lineage>
</organism>
<feature type="compositionally biased region" description="Basic and acidic residues" evidence="5">
    <location>
        <begin position="65"/>
        <end position="84"/>
    </location>
</feature>
<gene>
    <name evidence="7" type="ORF">NBR_LOCUS8832</name>
</gene>
<dbReference type="Proteomes" id="UP000271162">
    <property type="component" value="Unassembled WGS sequence"/>
</dbReference>
<dbReference type="AlphaFoldDB" id="A0A0N4Y017"/>
<feature type="transmembrane region" description="Helical" evidence="6">
    <location>
        <begin position="154"/>
        <end position="174"/>
    </location>
</feature>